<dbReference type="VEuPathDB" id="VectorBase:CSON007924"/>
<dbReference type="EMBL" id="UFQT01000299">
    <property type="protein sequence ID" value="SSX22967.1"/>
    <property type="molecule type" value="Genomic_DNA"/>
</dbReference>
<evidence type="ECO:0000313" key="1">
    <source>
        <dbReference type="EMBL" id="SSX02593.1"/>
    </source>
</evidence>
<proteinExistence type="predicted"/>
<organism evidence="2">
    <name type="scientific">Culicoides sonorensis</name>
    <name type="common">Biting midge</name>
    <dbReference type="NCBI Taxonomy" id="179676"/>
    <lineage>
        <taxon>Eukaryota</taxon>
        <taxon>Metazoa</taxon>
        <taxon>Ecdysozoa</taxon>
        <taxon>Arthropoda</taxon>
        <taxon>Hexapoda</taxon>
        <taxon>Insecta</taxon>
        <taxon>Pterygota</taxon>
        <taxon>Neoptera</taxon>
        <taxon>Endopterygota</taxon>
        <taxon>Diptera</taxon>
        <taxon>Nematocera</taxon>
        <taxon>Chironomoidea</taxon>
        <taxon>Ceratopogonidae</taxon>
        <taxon>Ceratopogoninae</taxon>
        <taxon>Culicoides</taxon>
        <taxon>Monoculicoides</taxon>
    </lineage>
</organism>
<gene>
    <name evidence="2" type="primary">CSON007924</name>
</gene>
<dbReference type="Gene3D" id="3.40.50.300">
    <property type="entry name" value="P-loop containing nucleotide triphosphate hydrolases"/>
    <property type="match status" value="1"/>
</dbReference>
<protein>
    <submittedName>
        <fullName evidence="2">CSON007924 protein</fullName>
    </submittedName>
</protein>
<dbReference type="EMBL" id="UFQS01000299">
    <property type="protein sequence ID" value="SSX02593.1"/>
    <property type="molecule type" value="Genomic_DNA"/>
</dbReference>
<dbReference type="AlphaFoldDB" id="A0A336M3I4"/>
<evidence type="ECO:0000313" key="2">
    <source>
        <dbReference type="EMBL" id="SSX22967.1"/>
    </source>
</evidence>
<sequence>MIVWDKKMLPPPLDKPDSITQIMTDIKNLLRDRLRMGSYKISPALREVLIASFTKSEFGDLIYSTPDHVENILSFVIPTLLQKNKKVLIFSPSFLHQPTMKATLNELNLDTAIYNHRTDFDVREEMKKEFTDPDSKLNFFHATPEMYTKGNQWFMNFANEVAKLKKIDFVVITHAEWILDDFKQFKDYRNLEGLKDANRAIKWIIMGNEEVKREHALTIAKTFGLRNPHFISNEGESIVLLEKPFYYHLERVYYLDKSKYLD</sequence>
<name>A0A336M3I4_CULSO</name>
<dbReference type="InterPro" id="IPR027417">
    <property type="entry name" value="P-loop_NTPase"/>
</dbReference>
<dbReference type="SUPFAM" id="SSF52540">
    <property type="entry name" value="P-loop containing nucleoside triphosphate hydrolases"/>
    <property type="match status" value="1"/>
</dbReference>
<accession>A0A336M3I4</accession>
<reference evidence="2" key="2">
    <citation type="submission" date="2018-07" db="EMBL/GenBank/DDBJ databases">
        <authorList>
            <person name="Quirk P.G."/>
            <person name="Krulwich T.A."/>
        </authorList>
    </citation>
    <scope>NUCLEOTIDE SEQUENCE</scope>
</reference>
<reference evidence="1" key="1">
    <citation type="submission" date="2018-04" db="EMBL/GenBank/DDBJ databases">
        <authorList>
            <person name="Go L.Y."/>
            <person name="Mitchell J.A."/>
        </authorList>
    </citation>
    <scope>NUCLEOTIDE SEQUENCE</scope>
    <source>
        <tissue evidence="1">Whole organism</tissue>
    </source>
</reference>